<keyword evidence="1" id="KW-0472">Membrane</keyword>
<dbReference type="CDD" id="cd00009">
    <property type="entry name" value="AAA"/>
    <property type="match status" value="1"/>
</dbReference>
<feature type="domain" description="ORC1/DEAH AAA+ ATPase" evidence="2">
    <location>
        <begin position="43"/>
        <end position="172"/>
    </location>
</feature>
<dbReference type="InterPro" id="IPR027417">
    <property type="entry name" value="P-loop_NTPase"/>
</dbReference>
<dbReference type="RefSeq" id="WP_284202597.1">
    <property type="nucleotide sequence ID" value="NZ_BSPQ01000001.1"/>
</dbReference>
<keyword evidence="4" id="KW-1185">Reference proteome</keyword>
<feature type="transmembrane region" description="Helical" evidence="1">
    <location>
        <begin position="278"/>
        <end position="297"/>
    </location>
</feature>
<dbReference type="PANTHER" id="PTHR35894">
    <property type="entry name" value="GENERAL SECRETION PATHWAY PROTEIN A-RELATED"/>
    <property type="match status" value="1"/>
</dbReference>
<evidence type="ECO:0000259" key="2">
    <source>
        <dbReference type="Pfam" id="PF13401"/>
    </source>
</evidence>
<proteinExistence type="predicted"/>
<dbReference type="InterPro" id="IPR049945">
    <property type="entry name" value="AAA_22"/>
</dbReference>
<dbReference type="EMBL" id="BSPQ01000001">
    <property type="protein sequence ID" value="GLS89480.1"/>
    <property type="molecule type" value="Genomic_DNA"/>
</dbReference>
<comment type="caution">
    <text evidence="3">The sequence shown here is derived from an EMBL/GenBank/DDBJ whole genome shotgun (WGS) entry which is preliminary data.</text>
</comment>
<organism evidence="3 4">
    <name type="scientific">Psychromonas marina</name>
    <dbReference type="NCBI Taxonomy" id="88364"/>
    <lineage>
        <taxon>Bacteria</taxon>
        <taxon>Pseudomonadati</taxon>
        <taxon>Pseudomonadota</taxon>
        <taxon>Gammaproteobacteria</taxon>
        <taxon>Alteromonadales</taxon>
        <taxon>Psychromonadaceae</taxon>
        <taxon>Psychromonas</taxon>
    </lineage>
</organism>
<dbReference type="PANTHER" id="PTHR35894:SF7">
    <property type="entry name" value="GENERAL SECRETION PATHWAY PROTEIN A-RELATED"/>
    <property type="match status" value="1"/>
</dbReference>
<sequence length="301" mass="34416">MSYLTHFGLEKAPFSLTADPHFYIDFIPHKEALEVITTALSFGESILKITGEVGTGKTLLCNKLQQELSEQYHLCIIDNAYLSAHELRCLLASKIGIDKADFDEQFLLTEKIKERLLTLRDEGIKVLVLVDEAQALPDSTLEALRLFSNLETDADKLLQVILFGQPELDLRLADPKLRQLRQRITFSYQLRALSEQEIEHYISERLKQAGYRGARLFSTRVCRKISQASRGIPRLINILSHKILMLSYGEQHYKITNKLVKEAVADTEDAYALPTLTGWWLLLLSFIVLNTTLLLWWKGLL</sequence>
<dbReference type="Proteomes" id="UP001157353">
    <property type="component" value="Unassembled WGS sequence"/>
</dbReference>
<keyword evidence="1" id="KW-0812">Transmembrane</keyword>
<dbReference type="Pfam" id="PF13401">
    <property type="entry name" value="AAA_22"/>
    <property type="match status" value="1"/>
</dbReference>
<reference evidence="4" key="1">
    <citation type="journal article" date="2019" name="Int. J. Syst. Evol. Microbiol.">
        <title>The Global Catalogue of Microorganisms (GCM) 10K type strain sequencing project: providing services to taxonomists for standard genome sequencing and annotation.</title>
        <authorList>
            <consortium name="The Broad Institute Genomics Platform"/>
            <consortium name="The Broad Institute Genome Sequencing Center for Infectious Disease"/>
            <person name="Wu L."/>
            <person name="Ma J."/>
        </authorList>
    </citation>
    <scope>NUCLEOTIDE SEQUENCE [LARGE SCALE GENOMIC DNA]</scope>
    <source>
        <strain evidence="4">NBRC 103166</strain>
    </source>
</reference>
<accession>A0ABQ6DWW4</accession>
<dbReference type="InterPro" id="IPR052026">
    <property type="entry name" value="ExeA_AAA_ATPase_DNA-bind"/>
</dbReference>
<gene>
    <name evidence="3" type="primary">mshM</name>
    <name evidence="3" type="ORF">GCM10007916_05470</name>
</gene>
<keyword evidence="1" id="KW-1133">Transmembrane helix</keyword>
<evidence type="ECO:0000313" key="4">
    <source>
        <dbReference type="Proteomes" id="UP001157353"/>
    </source>
</evidence>
<evidence type="ECO:0000313" key="3">
    <source>
        <dbReference type="EMBL" id="GLS89480.1"/>
    </source>
</evidence>
<protein>
    <submittedName>
        <fullName evidence="3">MSHA biogenesis protein MshM</fullName>
    </submittedName>
</protein>
<dbReference type="Gene3D" id="3.40.50.300">
    <property type="entry name" value="P-loop containing nucleotide triphosphate hydrolases"/>
    <property type="match status" value="1"/>
</dbReference>
<evidence type="ECO:0000256" key="1">
    <source>
        <dbReference type="SAM" id="Phobius"/>
    </source>
</evidence>
<dbReference type="SUPFAM" id="SSF52540">
    <property type="entry name" value="P-loop containing nucleoside triphosphate hydrolases"/>
    <property type="match status" value="1"/>
</dbReference>
<name>A0ABQ6DWW4_9GAMM</name>